<dbReference type="AlphaFoldDB" id="A0A3Q3F5T4"/>
<name>A0A3Q3F5T4_9LABR</name>
<accession>A0A3Q3F5T4</accession>
<reference evidence="1" key="1">
    <citation type="submission" date="2025-08" db="UniProtKB">
        <authorList>
            <consortium name="Ensembl"/>
        </authorList>
    </citation>
    <scope>IDENTIFICATION</scope>
</reference>
<dbReference type="InParanoid" id="A0A3Q3F5T4"/>
<dbReference type="Proteomes" id="UP000261660">
    <property type="component" value="Unplaced"/>
</dbReference>
<proteinExistence type="predicted"/>
<keyword evidence="2" id="KW-1185">Reference proteome</keyword>
<organism evidence="1 2">
    <name type="scientific">Labrus bergylta</name>
    <name type="common">ballan wrasse</name>
    <dbReference type="NCBI Taxonomy" id="56723"/>
    <lineage>
        <taxon>Eukaryota</taxon>
        <taxon>Metazoa</taxon>
        <taxon>Chordata</taxon>
        <taxon>Craniata</taxon>
        <taxon>Vertebrata</taxon>
        <taxon>Euteleostomi</taxon>
        <taxon>Actinopterygii</taxon>
        <taxon>Neopterygii</taxon>
        <taxon>Teleostei</taxon>
        <taxon>Neoteleostei</taxon>
        <taxon>Acanthomorphata</taxon>
        <taxon>Eupercaria</taxon>
        <taxon>Labriformes</taxon>
        <taxon>Labridae</taxon>
        <taxon>Labrus</taxon>
    </lineage>
</organism>
<evidence type="ECO:0000313" key="2">
    <source>
        <dbReference type="Proteomes" id="UP000261660"/>
    </source>
</evidence>
<reference evidence="1" key="2">
    <citation type="submission" date="2025-09" db="UniProtKB">
        <authorList>
            <consortium name="Ensembl"/>
        </authorList>
    </citation>
    <scope>IDENTIFICATION</scope>
</reference>
<dbReference type="Ensembl" id="ENSLBET00000016123.1">
    <property type="protein sequence ID" value="ENSLBEP00000015201.1"/>
    <property type="gene ID" value="ENSLBEG00000011855.1"/>
</dbReference>
<sequence>MPFLCLQNKSTSCRIGESFYTLSFWLMWMKDTKSQNAQHRRLLPLRSGLQTCLLQHIRPFPQLIQRFLPELIL</sequence>
<evidence type="ECO:0000313" key="1">
    <source>
        <dbReference type="Ensembl" id="ENSLBEP00000015201.1"/>
    </source>
</evidence>
<protein>
    <submittedName>
        <fullName evidence="1">Uncharacterized protein</fullName>
    </submittedName>
</protein>